<dbReference type="AlphaFoldDB" id="A0A0D6LUM7"/>
<dbReference type="PANTHER" id="PTHR21593:SF36">
    <property type="entry name" value="DUF148 DOMAIN-CONTAINING PROTEIN-RELATED"/>
    <property type="match status" value="1"/>
</dbReference>
<reference evidence="3 4" key="1">
    <citation type="submission" date="2013-05" db="EMBL/GenBank/DDBJ databases">
        <title>Draft genome of the parasitic nematode Anyclostoma ceylanicum.</title>
        <authorList>
            <person name="Mitreva M."/>
        </authorList>
    </citation>
    <scope>NUCLEOTIDE SEQUENCE [LARGE SCALE GENOMIC DNA]</scope>
</reference>
<protein>
    <recommendedName>
        <fullName evidence="2">SXP/RAL-2 family protein Ani s 5-like cation-binding domain-containing protein</fullName>
    </recommendedName>
</protein>
<gene>
    <name evidence="3" type="ORF">ANCCEY_09560</name>
</gene>
<dbReference type="InterPro" id="IPR052823">
    <property type="entry name" value="SXP/RAL-2_related"/>
</dbReference>
<dbReference type="Proteomes" id="UP000054495">
    <property type="component" value="Unassembled WGS sequence"/>
</dbReference>
<sequence length="185" mass="21637">MWNNINNIMWTTRDGIQSAKTRDRMRALVVLLVLSAAILCRAVTGLPAFLRGVSDESRMEYTDLVQRWDLSATEKLQKILEWADKNGKKEAVTKYVEKKKTERIEQRKQFDGMLENLPTIGKKYESIWFDKNKTKAQKAAEMDKLRSEHKKEYTLLSIMMKMAEPRNRRSRRGRKGKKEKAKAQA</sequence>
<evidence type="ECO:0000313" key="3">
    <source>
        <dbReference type="EMBL" id="EPB71342.1"/>
    </source>
</evidence>
<name>A0A0D6LUM7_9BILA</name>
<dbReference type="PANTHER" id="PTHR21593">
    <property type="entry name" value="PRION-LIKE- Q/N-RICH -DOMAIN-BEARING PROTEIN PROTEIN"/>
    <property type="match status" value="1"/>
</dbReference>
<evidence type="ECO:0000313" key="4">
    <source>
        <dbReference type="Proteomes" id="UP000054495"/>
    </source>
</evidence>
<dbReference type="Pfam" id="PF02520">
    <property type="entry name" value="ANIS5_cation-bd"/>
    <property type="match status" value="1"/>
</dbReference>
<accession>A0A0D6LUM7</accession>
<feature type="domain" description="SXP/RAL-2 family protein Ani s 5-like cation-binding" evidence="2">
    <location>
        <begin position="56"/>
        <end position="161"/>
    </location>
</feature>
<dbReference type="EMBL" id="KE125117">
    <property type="protein sequence ID" value="EPB71342.1"/>
    <property type="molecule type" value="Genomic_DNA"/>
</dbReference>
<organism evidence="3 4">
    <name type="scientific">Ancylostoma ceylanicum</name>
    <dbReference type="NCBI Taxonomy" id="53326"/>
    <lineage>
        <taxon>Eukaryota</taxon>
        <taxon>Metazoa</taxon>
        <taxon>Ecdysozoa</taxon>
        <taxon>Nematoda</taxon>
        <taxon>Chromadorea</taxon>
        <taxon>Rhabditida</taxon>
        <taxon>Rhabditina</taxon>
        <taxon>Rhabditomorpha</taxon>
        <taxon>Strongyloidea</taxon>
        <taxon>Ancylostomatidae</taxon>
        <taxon>Ancylostomatinae</taxon>
        <taxon>Ancylostoma</taxon>
    </lineage>
</organism>
<proteinExistence type="predicted"/>
<feature type="compositionally biased region" description="Basic residues" evidence="1">
    <location>
        <begin position="168"/>
        <end position="185"/>
    </location>
</feature>
<evidence type="ECO:0000256" key="1">
    <source>
        <dbReference type="SAM" id="MobiDB-lite"/>
    </source>
</evidence>
<keyword evidence="4" id="KW-1185">Reference proteome</keyword>
<feature type="region of interest" description="Disordered" evidence="1">
    <location>
        <begin position="158"/>
        <end position="185"/>
    </location>
</feature>
<evidence type="ECO:0000259" key="2">
    <source>
        <dbReference type="Pfam" id="PF02520"/>
    </source>
</evidence>
<dbReference type="InterPro" id="IPR003677">
    <property type="entry name" value="ANIS5_cation-bd"/>
</dbReference>